<dbReference type="AlphaFoldDB" id="A0A4Y2K185"/>
<protein>
    <submittedName>
        <fullName evidence="2">Uncharacterized protein</fullName>
    </submittedName>
</protein>
<reference evidence="2 3" key="1">
    <citation type="journal article" date="2019" name="Sci. Rep.">
        <title>Orb-weaving spider Araneus ventricosus genome elucidates the spidroin gene catalogue.</title>
        <authorList>
            <person name="Kono N."/>
            <person name="Nakamura H."/>
            <person name="Ohtoshi R."/>
            <person name="Moran D.A.P."/>
            <person name="Shinohara A."/>
            <person name="Yoshida Y."/>
            <person name="Fujiwara M."/>
            <person name="Mori M."/>
            <person name="Tomita M."/>
            <person name="Arakawa K."/>
        </authorList>
    </citation>
    <scope>NUCLEOTIDE SEQUENCE [LARGE SCALE GENOMIC DNA]</scope>
</reference>
<feature type="region of interest" description="Disordered" evidence="1">
    <location>
        <begin position="62"/>
        <end position="107"/>
    </location>
</feature>
<evidence type="ECO:0000313" key="3">
    <source>
        <dbReference type="Proteomes" id="UP000499080"/>
    </source>
</evidence>
<sequence>MAPMPLFSIMNKLKQRKFQERSTETLELKTDASTEMEVNQLFEESSEIGDTKMDVIKQENQNQRIVRSADTSCETMHHKQGKSFMDKPKKKESQASSYLLLEEGSKN</sequence>
<keyword evidence="3" id="KW-1185">Reference proteome</keyword>
<organism evidence="2 3">
    <name type="scientific">Araneus ventricosus</name>
    <name type="common">Orbweaver spider</name>
    <name type="synonym">Epeira ventricosa</name>
    <dbReference type="NCBI Taxonomy" id="182803"/>
    <lineage>
        <taxon>Eukaryota</taxon>
        <taxon>Metazoa</taxon>
        <taxon>Ecdysozoa</taxon>
        <taxon>Arthropoda</taxon>
        <taxon>Chelicerata</taxon>
        <taxon>Arachnida</taxon>
        <taxon>Araneae</taxon>
        <taxon>Araneomorphae</taxon>
        <taxon>Entelegynae</taxon>
        <taxon>Araneoidea</taxon>
        <taxon>Araneidae</taxon>
        <taxon>Araneus</taxon>
    </lineage>
</organism>
<name>A0A4Y2K185_ARAVE</name>
<feature type="compositionally biased region" description="Basic and acidic residues" evidence="1">
    <location>
        <begin position="84"/>
        <end position="93"/>
    </location>
</feature>
<accession>A0A4Y2K185</accession>
<dbReference type="EMBL" id="BGPR01004071">
    <property type="protein sequence ID" value="GBM95589.1"/>
    <property type="molecule type" value="Genomic_DNA"/>
</dbReference>
<feature type="compositionally biased region" description="Polar residues" evidence="1">
    <location>
        <begin position="62"/>
        <end position="74"/>
    </location>
</feature>
<proteinExistence type="predicted"/>
<gene>
    <name evidence="2" type="ORF">AVEN_207049_1</name>
</gene>
<comment type="caution">
    <text evidence="2">The sequence shown here is derived from an EMBL/GenBank/DDBJ whole genome shotgun (WGS) entry which is preliminary data.</text>
</comment>
<evidence type="ECO:0000256" key="1">
    <source>
        <dbReference type="SAM" id="MobiDB-lite"/>
    </source>
</evidence>
<evidence type="ECO:0000313" key="2">
    <source>
        <dbReference type="EMBL" id="GBM95589.1"/>
    </source>
</evidence>
<dbReference type="Proteomes" id="UP000499080">
    <property type="component" value="Unassembled WGS sequence"/>
</dbReference>